<protein>
    <submittedName>
        <fullName evidence="1">(rape) hypothetical protein</fullName>
    </submittedName>
</protein>
<proteinExistence type="predicted"/>
<accession>A0A816XMN8</accession>
<name>A0A816XMN8_BRANA</name>
<dbReference type="Proteomes" id="UP001295469">
    <property type="component" value="Chromosome A01"/>
</dbReference>
<organism evidence="1">
    <name type="scientific">Brassica napus</name>
    <name type="common">Rape</name>
    <dbReference type="NCBI Taxonomy" id="3708"/>
    <lineage>
        <taxon>Eukaryota</taxon>
        <taxon>Viridiplantae</taxon>
        <taxon>Streptophyta</taxon>
        <taxon>Embryophyta</taxon>
        <taxon>Tracheophyta</taxon>
        <taxon>Spermatophyta</taxon>
        <taxon>Magnoliopsida</taxon>
        <taxon>eudicotyledons</taxon>
        <taxon>Gunneridae</taxon>
        <taxon>Pentapetalae</taxon>
        <taxon>rosids</taxon>
        <taxon>malvids</taxon>
        <taxon>Brassicales</taxon>
        <taxon>Brassicaceae</taxon>
        <taxon>Brassiceae</taxon>
        <taxon>Brassica</taxon>
    </lineage>
</organism>
<sequence length="60" mass="6967">MWKEITTTHEEEHKKNLHQEQLSSMARWNLLSYVAGSPNSQSINLERELSELSDELLAGR</sequence>
<gene>
    <name evidence="1" type="ORF">DARMORV10_A01P04650.1</name>
</gene>
<dbReference type="EMBL" id="HG994355">
    <property type="protein sequence ID" value="CAF2147173.1"/>
    <property type="molecule type" value="Genomic_DNA"/>
</dbReference>
<reference evidence="1" key="1">
    <citation type="submission" date="2021-01" db="EMBL/GenBank/DDBJ databases">
        <authorList>
            <consortium name="Genoscope - CEA"/>
            <person name="William W."/>
        </authorList>
    </citation>
    <scope>NUCLEOTIDE SEQUENCE</scope>
</reference>
<dbReference type="AlphaFoldDB" id="A0A816XMN8"/>
<evidence type="ECO:0000313" key="1">
    <source>
        <dbReference type="EMBL" id="CAF2147173.1"/>
    </source>
</evidence>